<dbReference type="GO" id="GO:0009398">
    <property type="term" value="P:FMN biosynthetic process"/>
    <property type="evidence" value="ECO:0007669"/>
    <property type="project" value="UniProtKB-UniRule"/>
</dbReference>
<keyword evidence="8 15" id="KW-0547">Nucleotide-binding</keyword>
<evidence type="ECO:0000313" key="18">
    <source>
        <dbReference type="Proteomes" id="UP000537130"/>
    </source>
</evidence>
<dbReference type="EC" id="2.7.7.2" evidence="15"/>
<comment type="catalytic activity">
    <reaction evidence="14 15">
        <text>FMN + ATP + H(+) = FAD + diphosphate</text>
        <dbReference type="Rhea" id="RHEA:17237"/>
        <dbReference type="ChEBI" id="CHEBI:15378"/>
        <dbReference type="ChEBI" id="CHEBI:30616"/>
        <dbReference type="ChEBI" id="CHEBI:33019"/>
        <dbReference type="ChEBI" id="CHEBI:57692"/>
        <dbReference type="ChEBI" id="CHEBI:58210"/>
        <dbReference type="EC" id="2.7.7.2"/>
    </reaction>
</comment>
<keyword evidence="12" id="KW-0511">Multifunctional enzyme</keyword>
<dbReference type="Pfam" id="PF06574">
    <property type="entry name" value="FAD_syn"/>
    <property type="match status" value="1"/>
</dbReference>
<dbReference type="EC" id="2.7.1.26" evidence="15"/>
<evidence type="ECO:0000256" key="12">
    <source>
        <dbReference type="ARBA" id="ARBA00023268"/>
    </source>
</evidence>
<evidence type="ECO:0000256" key="13">
    <source>
        <dbReference type="ARBA" id="ARBA00047880"/>
    </source>
</evidence>
<comment type="pathway">
    <text evidence="2 15">Cofactor biosynthesis; FAD biosynthesis; FAD from FMN: step 1/1.</text>
</comment>
<evidence type="ECO:0000259" key="16">
    <source>
        <dbReference type="SMART" id="SM00904"/>
    </source>
</evidence>
<proteinExistence type="inferred from homology"/>
<gene>
    <name evidence="17" type="ORF">FHR99_002012</name>
</gene>
<comment type="caution">
    <text evidence="17">The sequence shown here is derived from an EMBL/GenBank/DDBJ whole genome shotgun (WGS) entry which is preliminary data.</text>
</comment>
<evidence type="ECO:0000313" key="17">
    <source>
        <dbReference type="EMBL" id="MBB3047746.1"/>
    </source>
</evidence>
<dbReference type="Gene3D" id="2.40.30.30">
    <property type="entry name" value="Riboflavin kinase-like"/>
    <property type="match status" value="1"/>
</dbReference>
<name>A0A7W4Z7B1_9GAMM</name>
<evidence type="ECO:0000256" key="15">
    <source>
        <dbReference type="PIRNR" id="PIRNR004491"/>
    </source>
</evidence>
<dbReference type="InterPro" id="IPR015864">
    <property type="entry name" value="FAD_synthase"/>
</dbReference>
<dbReference type="InterPro" id="IPR023465">
    <property type="entry name" value="Riboflavin_kinase_dom_sf"/>
</dbReference>
<evidence type="ECO:0000256" key="5">
    <source>
        <dbReference type="ARBA" id="ARBA00022643"/>
    </source>
</evidence>
<evidence type="ECO:0000256" key="1">
    <source>
        <dbReference type="ARBA" id="ARBA00002121"/>
    </source>
</evidence>
<dbReference type="GO" id="GO:0003919">
    <property type="term" value="F:FMN adenylyltransferase activity"/>
    <property type="evidence" value="ECO:0007669"/>
    <property type="project" value="UniProtKB-UniRule"/>
</dbReference>
<reference evidence="17 18" key="1">
    <citation type="submission" date="2020-08" db="EMBL/GenBank/DDBJ databases">
        <title>Genomic Encyclopedia of Type Strains, Phase III (KMG-III): the genomes of soil and plant-associated and newly described type strains.</title>
        <authorList>
            <person name="Whitman W."/>
        </authorList>
    </citation>
    <scope>NUCLEOTIDE SEQUENCE [LARGE SCALE GENOMIC DNA]</scope>
    <source>
        <strain evidence="17 18">CECT 8654</strain>
    </source>
</reference>
<dbReference type="RefSeq" id="WP_183410505.1">
    <property type="nucleotide sequence ID" value="NZ_JACHWY010000002.1"/>
</dbReference>
<evidence type="ECO:0000256" key="8">
    <source>
        <dbReference type="ARBA" id="ARBA00022741"/>
    </source>
</evidence>
<dbReference type="SUPFAM" id="SSF82114">
    <property type="entry name" value="Riboflavin kinase-like"/>
    <property type="match status" value="1"/>
</dbReference>
<dbReference type="NCBIfam" id="TIGR00083">
    <property type="entry name" value="ribF"/>
    <property type="match status" value="1"/>
</dbReference>
<sequence>MELIRGFHNIRDRHKGCVATIGAFDGVHLGHKAVLEKLMAKGRELGLPTVVVVFEPLPREFFSPHEAPPRLMSFRERFVALDELGIDRIMRIRFTPKFRELGAMEFIRKLFVDGLEAKFIVVGDDLRFGRDRSGGFGMLKKAGESYGFEVQDTATLTQGDERVSSTRIREVLDEADFKEAERLLGRPYSIAGRVIVGQQLGRTLGVPTANMELHRLRSPLRGVFAVDVECPDGVIRHGVANVGTRPTVDNLPKAILEVHVLDFSGNLYRRNIKVFFRKKIRNEIRFDGLEALKAQIHNDIETARNYFAERGDA</sequence>
<dbReference type="PIRSF" id="PIRSF004491">
    <property type="entry name" value="FAD_Synth"/>
    <property type="match status" value="1"/>
</dbReference>
<evidence type="ECO:0000256" key="3">
    <source>
        <dbReference type="ARBA" id="ARBA00005201"/>
    </source>
</evidence>
<dbReference type="InterPro" id="IPR023468">
    <property type="entry name" value="Riboflavin_kinase"/>
</dbReference>
<dbReference type="GO" id="GO:0006747">
    <property type="term" value="P:FAD biosynthetic process"/>
    <property type="evidence" value="ECO:0007669"/>
    <property type="project" value="UniProtKB-UniRule"/>
</dbReference>
<feature type="domain" description="Riboflavin kinase" evidence="16">
    <location>
        <begin position="183"/>
        <end position="308"/>
    </location>
</feature>
<accession>A0A7W4Z7B1</accession>
<keyword evidence="10 15" id="KW-0274">FAD</keyword>
<comment type="function">
    <text evidence="1">Catalyzes the phosphorylation of riboflavin to FMN followed by the adenylation of FMN to FAD.</text>
</comment>
<organism evidence="17 18">
    <name type="scientific">Litorivivens lipolytica</name>
    <dbReference type="NCBI Taxonomy" id="1524264"/>
    <lineage>
        <taxon>Bacteria</taxon>
        <taxon>Pseudomonadati</taxon>
        <taxon>Pseudomonadota</taxon>
        <taxon>Gammaproteobacteria</taxon>
        <taxon>Litorivivens</taxon>
    </lineage>
</organism>
<dbReference type="Gene3D" id="3.40.50.620">
    <property type="entry name" value="HUPs"/>
    <property type="match status" value="1"/>
</dbReference>
<dbReference type="UniPathway" id="UPA00276">
    <property type="reaction ID" value="UER00406"/>
</dbReference>
<evidence type="ECO:0000256" key="4">
    <source>
        <dbReference type="ARBA" id="ARBA00022630"/>
    </source>
</evidence>
<dbReference type="GO" id="GO:0008531">
    <property type="term" value="F:riboflavin kinase activity"/>
    <property type="evidence" value="ECO:0007669"/>
    <property type="project" value="UniProtKB-UniRule"/>
</dbReference>
<dbReference type="AlphaFoldDB" id="A0A7W4Z7B1"/>
<dbReference type="NCBIfam" id="NF004159">
    <property type="entry name" value="PRK05627.1-2"/>
    <property type="match status" value="1"/>
</dbReference>
<dbReference type="Proteomes" id="UP000537130">
    <property type="component" value="Unassembled WGS sequence"/>
</dbReference>
<dbReference type="InterPro" id="IPR015865">
    <property type="entry name" value="Riboflavin_kinase_bac/euk"/>
</dbReference>
<dbReference type="EMBL" id="JACHWY010000002">
    <property type="protein sequence ID" value="MBB3047746.1"/>
    <property type="molecule type" value="Genomic_DNA"/>
</dbReference>
<keyword evidence="7 15" id="KW-0548">Nucleotidyltransferase</keyword>
<keyword evidence="9 15" id="KW-0418">Kinase</keyword>
<dbReference type="PANTHER" id="PTHR22749:SF6">
    <property type="entry name" value="RIBOFLAVIN KINASE"/>
    <property type="match status" value="1"/>
</dbReference>
<dbReference type="NCBIfam" id="NF004163">
    <property type="entry name" value="PRK05627.1-6"/>
    <property type="match status" value="1"/>
</dbReference>
<dbReference type="SMART" id="SM00904">
    <property type="entry name" value="Flavokinase"/>
    <property type="match status" value="1"/>
</dbReference>
<comment type="similarity">
    <text evidence="15">Belongs to the ribF family.</text>
</comment>
<evidence type="ECO:0000256" key="2">
    <source>
        <dbReference type="ARBA" id="ARBA00004726"/>
    </source>
</evidence>
<comment type="catalytic activity">
    <reaction evidence="13 15">
        <text>riboflavin + ATP = FMN + ADP + H(+)</text>
        <dbReference type="Rhea" id="RHEA:14357"/>
        <dbReference type="ChEBI" id="CHEBI:15378"/>
        <dbReference type="ChEBI" id="CHEBI:30616"/>
        <dbReference type="ChEBI" id="CHEBI:57986"/>
        <dbReference type="ChEBI" id="CHEBI:58210"/>
        <dbReference type="ChEBI" id="CHEBI:456216"/>
        <dbReference type="EC" id="2.7.1.26"/>
    </reaction>
</comment>
<keyword evidence="4 15" id="KW-0285">Flavoprotein</keyword>
<dbReference type="SUPFAM" id="SSF52374">
    <property type="entry name" value="Nucleotidylyl transferase"/>
    <property type="match status" value="1"/>
</dbReference>
<dbReference type="UniPathway" id="UPA00277">
    <property type="reaction ID" value="UER00407"/>
</dbReference>
<protein>
    <recommendedName>
        <fullName evidence="15">Riboflavin biosynthesis protein</fullName>
    </recommendedName>
    <domain>
        <recommendedName>
            <fullName evidence="15">Riboflavin kinase</fullName>
            <ecNumber evidence="15">2.7.1.26</ecNumber>
        </recommendedName>
        <alternativeName>
            <fullName evidence="15">Flavokinase</fullName>
        </alternativeName>
    </domain>
    <domain>
        <recommendedName>
            <fullName evidence="15">FMN adenylyltransferase</fullName>
            <ecNumber evidence="15">2.7.7.2</ecNumber>
        </recommendedName>
        <alternativeName>
            <fullName evidence="15">FAD pyrophosphorylase</fullName>
        </alternativeName>
        <alternativeName>
            <fullName evidence="15">FAD synthase</fullName>
        </alternativeName>
    </domain>
</protein>
<dbReference type="NCBIfam" id="NF004160">
    <property type="entry name" value="PRK05627.1-3"/>
    <property type="match status" value="1"/>
</dbReference>
<keyword evidence="6 15" id="KW-0808">Transferase</keyword>
<dbReference type="CDD" id="cd02064">
    <property type="entry name" value="FAD_synthetase_N"/>
    <property type="match status" value="1"/>
</dbReference>
<dbReference type="GO" id="GO:0009231">
    <property type="term" value="P:riboflavin biosynthetic process"/>
    <property type="evidence" value="ECO:0007669"/>
    <property type="project" value="InterPro"/>
</dbReference>
<evidence type="ECO:0000256" key="14">
    <source>
        <dbReference type="ARBA" id="ARBA00049494"/>
    </source>
</evidence>
<dbReference type="InterPro" id="IPR014729">
    <property type="entry name" value="Rossmann-like_a/b/a_fold"/>
</dbReference>
<keyword evidence="11 15" id="KW-0067">ATP-binding</keyword>
<evidence type="ECO:0000256" key="11">
    <source>
        <dbReference type="ARBA" id="ARBA00022840"/>
    </source>
</evidence>
<dbReference type="PANTHER" id="PTHR22749">
    <property type="entry name" value="RIBOFLAVIN KINASE/FMN ADENYLYLTRANSFERASE"/>
    <property type="match status" value="1"/>
</dbReference>
<evidence type="ECO:0000256" key="6">
    <source>
        <dbReference type="ARBA" id="ARBA00022679"/>
    </source>
</evidence>
<keyword evidence="5 15" id="KW-0288">FMN</keyword>
<evidence type="ECO:0000256" key="7">
    <source>
        <dbReference type="ARBA" id="ARBA00022695"/>
    </source>
</evidence>
<evidence type="ECO:0000256" key="9">
    <source>
        <dbReference type="ARBA" id="ARBA00022777"/>
    </source>
</evidence>
<keyword evidence="18" id="KW-1185">Reference proteome</keyword>
<dbReference type="GO" id="GO:0005524">
    <property type="term" value="F:ATP binding"/>
    <property type="evidence" value="ECO:0007669"/>
    <property type="project" value="UniProtKB-UniRule"/>
</dbReference>
<dbReference type="Pfam" id="PF01687">
    <property type="entry name" value="Flavokinase"/>
    <property type="match status" value="1"/>
</dbReference>
<evidence type="ECO:0000256" key="10">
    <source>
        <dbReference type="ARBA" id="ARBA00022827"/>
    </source>
</evidence>
<dbReference type="NCBIfam" id="NF004162">
    <property type="entry name" value="PRK05627.1-5"/>
    <property type="match status" value="1"/>
</dbReference>
<dbReference type="FunFam" id="3.40.50.620:FF:000021">
    <property type="entry name" value="Riboflavin biosynthesis protein"/>
    <property type="match status" value="1"/>
</dbReference>
<comment type="pathway">
    <text evidence="3 15">Cofactor biosynthesis; FMN biosynthesis; FMN from riboflavin (ATP route): step 1/1.</text>
</comment>
<dbReference type="InterPro" id="IPR002606">
    <property type="entry name" value="Riboflavin_kinase_bac"/>
</dbReference>